<keyword evidence="9" id="KW-1185">Reference proteome</keyword>
<feature type="transmembrane region" description="Helical" evidence="6">
    <location>
        <begin position="141"/>
        <end position="160"/>
    </location>
</feature>
<dbReference type="PANTHER" id="PTHR34820:SF4">
    <property type="entry name" value="INNER MEMBRANE PROTEIN YEBZ"/>
    <property type="match status" value="1"/>
</dbReference>
<feature type="domain" description="Copper resistance protein D" evidence="7">
    <location>
        <begin position="231"/>
        <end position="334"/>
    </location>
</feature>
<keyword evidence="4 6" id="KW-1133">Transmembrane helix</keyword>
<evidence type="ECO:0000256" key="1">
    <source>
        <dbReference type="ARBA" id="ARBA00004651"/>
    </source>
</evidence>
<dbReference type="InterPro" id="IPR008457">
    <property type="entry name" value="Cu-R_CopD_dom"/>
</dbReference>
<keyword evidence="5 6" id="KW-0472">Membrane</keyword>
<sequence>MTRAETTSTVRWSTLVCVVTAGLLGALIGFALTASAPIPGVVEPSEVVSAAIPIVRVLMDLAAVATIGLGLLSVLVGYDRPKLTEPIMRRARPAAVAAALIWSASSVVALILQTAEYKPGTSTLTASDIGAYIAEVGAGKALVIVAVLALLHAGLGFLALRQGEKVPAEVRVGVGMFALLPLPVTGHASNSSWHDYTMISMELHVMSAVAWCGGLGAMIVLLATNRTLLAHALPRFSKLATLCLAVSAVTGVFNGAVEILANPTISFWAGVFTTPYGQLVLLKILCTGAIALLAANLRWRLMPQIVRHNRTALASWATLELTVMGLAFGFAVVLTRAPVAVS</sequence>
<protein>
    <submittedName>
        <fullName evidence="8">CopD family protein</fullName>
    </submittedName>
</protein>
<evidence type="ECO:0000256" key="6">
    <source>
        <dbReference type="SAM" id="Phobius"/>
    </source>
</evidence>
<dbReference type="RefSeq" id="WP_285971251.1">
    <property type="nucleotide sequence ID" value="NZ_CP127294.1"/>
</dbReference>
<evidence type="ECO:0000313" key="8">
    <source>
        <dbReference type="EMBL" id="WIX80624.1"/>
    </source>
</evidence>
<comment type="subcellular location">
    <subcellularLocation>
        <location evidence="1">Cell membrane</location>
        <topology evidence="1">Multi-pass membrane protein</topology>
    </subcellularLocation>
</comment>
<feature type="transmembrane region" description="Helical" evidence="6">
    <location>
        <begin position="276"/>
        <end position="299"/>
    </location>
</feature>
<dbReference type="Proteomes" id="UP001236014">
    <property type="component" value="Chromosome"/>
</dbReference>
<keyword evidence="3 6" id="KW-0812">Transmembrane</keyword>
<dbReference type="GO" id="GO:0006825">
    <property type="term" value="P:copper ion transport"/>
    <property type="evidence" value="ECO:0007669"/>
    <property type="project" value="InterPro"/>
</dbReference>
<organism evidence="8 9">
    <name type="scientific">Amycolatopsis carbonis</name>
    <dbReference type="NCBI Taxonomy" id="715471"/>
    <lineage>
        <taxon>Bacteria</taxon>
        <taxon>Bacillati</taxon>
        <taxon>Actinomycetota</taxon>
        <taxon>Actinomycetes</taxon>
        <taxon>Pseudonocardiales</taxon>
        <taxon>Pseudonocardiaceae</taxon>
        <taxon>Amycolatopsis</taxon>
    </lineage>
</organism>
<feature type="transmembrane region" description="Helical" evidence="6">
    <location>
        <begin position="54"/>
        <end position="78"/>
    </location>
</feature>
<evidence type="ECO:0000256" key="2">
    <source>
        <dbReference type="ARBA" id="ARBA00022475"/>
    </source>
</evidence>
<dbReference type="AlphaFoldDB" id="A0A9Y2IIL1"/>
<accession>A0A9Y2IIL1</accession>
<dbReference type="Pfam" id="PF05425">
    <property type="entry name" value="CopD"/>
    <property type="match status" value="1"/>
</dbReference>
<feature type="transmembrane region" description="Helical" evidence="6">
    <location>
        <begin position="236"/>
        <end position="256"/>
    </location>
</feature>
<proteinExistence type="predicted"/>
<feature type="transmembrane region" description="Helical" evidence="6">
    <location>
        <begin position="205"/>
        <end position="224"/>
    </location>
</feature>
<gene>
    <name evidence="8" type="ORF">QRX50_07615</name>
</gene>
<evidence type="ECO:0000313" key="9">
    <source>
        <dbReference type="Proteomes" id="UP001236014"/>
    </source>
</evidence>
<evidence type="ECO:0000256" key="3">
    <source>
        <dbReference type="ARBA" id="ARBA00022692"/>
    </source>
</evidence>
<reference evidence="8 9" key="1">
    <citation type="submission" date="2023-06" db="EMBL/GenBank/DDBJ databases">
        <authorList>
            <person name="Oyuntsetseg B."/>
            <person name="Kim S.B."/>
        </authorList>
    </citation>
    <scope>NUCLEOTIDE SEQUENCE [LARGE SCALE GENOMIC DNA]</scope>
    <source>
        <strain evidence="8 9">2-15</strain>
    </source>
</reference>
<name>A0A9Y2IIL1_9PSEU</name>
<dbReference type="KEGG" id="acab:QRX50_07615"/>
<dbReference type="GO" id="GO:0005886">
    <property type="term" value="C:plasma membrane"/>
    <property type="evidence" value="ECO:0007669"/>
    <property type="project" value="UniProtKB-SubCell"/>
</dbReference>
<feature type="transmembrane region" description="Helical" evidence="6">
    <location>
        <begin position="12"/>
        <end position="34"/>
    </location>
</feature>
<evidence type="ECO:0000256" key="4">
    <source>
        <dbReference type="ARBA" id="ARBA00022989"/>
    </source>
</evidence>
<dbReference type="EMBL" id="CP127294">
    <property type="protein sequence ID" value="WIX80624.1"/>
    <property type="molecule type" value="Genomic_DNA"/>
</dbReference>
<dbReference type="PANTHER" id="PTHR34820">
    <property type="entry name" value="INNER MEMBRANE PROTEIN YEBZ"/>
    <property type="match status" value="1"/>
</dbReference>
<feature type="transmembrane region" description="Helical" evidence="6">
    <location>
        <begin position="90"/>
        <end position="112"/>
    </location>
</feature>
<evidence type="ECO:0000256" key="5">
    <source>
        <dbReference type="ARBA" id="ARBA00023136"/>
    </source>
</evidence>
<keyword evidence="2" id="KW-1003">Cell membrane</keyword>
<dbReference type="InterPro" id="IPR032694">
    <property type="entry name" value="CopC/D"/>
</dbReference>
<feature type="transmembrane region" description="Helical" evidence="6">
    <location>
        <begin position="311"/>
        <end position="334"/>
    </location>
</feature>
<feature type="transmembrane region" description="Helical" evidence="6">
    <location>
        <begin position="172"/>
        <end position="193"/>
    </location>
</feature>
<evidence type="ECO:0000259" key="7">
    <source>
        <dbReference type="Pfam" id="PF05425"/>
    </source>
</evidence>